<comment type="caution">
    <text evidence="1">The sequence shown here is derived from an EMBL/GenBank/DDBJ whole genome shotgun (WGS) entry which is preliminary data.</text>
</comment>
<keyword evidence="2" id="KW-1185">Reference proteome</keyword>
<dbReference type="AlphaFoldDB" id="A0A9X1Z555"/>
<reference evidence="1" key="1">
    <citation type="submission" date="2022-01" db="EMBL/GenBank/DDBJ databases">
        <title>Whole genome-based taxonomy of the Shewanellaceae.</title>
        <authorList>
            <person name="Martin-Rodriguez A.J."/>
        </authorList>
    </citation>
    <scope>NUCLEOTIDE SEQUENCE</scope>
    <source>
        <strain evidence="1">DSM 23803</strain>
    </source>
</reference>
<dbReference type="EMBL" id="JAKILJ010000032">
    <property type="protein sequence ID" value="MCL1106341.1"/>
    <property type="molecule type" value="Genomic_DNA"/>
</dbReference>
<dbReference type="RefSeq" id="WP_188925765.1">
    <property type="nucleotide sequence ID" value="NZ_BMQI01000030.1"/>
</dbReference>
<dbReference type="NCBIfam" id="TIGR02762">
    <property type="entry name" value="TraL_TIGR"/>
    <property type="match status" value="1"/>
</dbReference>
<dbReference type="Pfam" id="PF07178">
    <property type="entry name" value="TraL"/>
    <property type="match status" value="1"/>
</dbReference>
<protein>
    <submittedName>
        <fullName evidence="1">Type IV conjugative transfer system protein TraL</fullName>
    </submittedName>
</protein>
<dbReference type="GO" id="GO:0019867">
    <property type="term" value="C:outer membrane"/>
    <property type="evidence" value="ECO:0007669"/>
    <property type="project" value="InterPro"/>
</dbReference>
<sequence>MATYRIPHRVNKPLLVLFFTLDQFIPIATAFGLGYTFRAVPEAVIFAIMYFKITSYFAENHPRGFVEHVLWYWGLMPLKLGVTVPDPLKREFIK</sequence>
<accession>A0A9X1Z555</accession>
<organism evidence="1 2">
    <name type="scientific">Shewanella algicola</name>
    <dbReference type="NCBI Taxonomy" id="640633"/>
    <lineage>
        <taxon>Bacteria</taxon>
        <taxon>Pseudomonadati</taxon>
        <taxon>Pseudomonadota</taxon>
        <taxon>Gammaproteobacteria</taxon>
        <taxon>Alteromonadales</taxon>
        <taxon>Shewanellaceae</taxon>
        <taxon>Shewanella</taxon>
    </lineage>
</organism>
<gene>
    <name evidence="1" type="primary">traL</name>
    <name evidence="1" type="ORF">L2749_13920</name>
</gene>
<evidence type="ECO:0000313" key="2">
    <source>
        <dbReference type="Proteomes" id="UP001139408"/>
    </source>
</evidence>
<evidence type="ECO:0000313" key="1">
    <source>
        <dbReference type="EMBL" id="MCL1106341.1"/>
    </source>
</evidence>
<dbReference type="Proteomes" id="UP001139408">
    <property type="component" value="Unassembled WGS sequence"/>
</dbReference>
<name>A0A9X1Z555_9GAMM</name>
<proteinExistence type="predicted"/>
<dbReference type="InterPro" id="IPR009838">
    <property type="entry name" value="T4SS_TraL"/>
</dbReference>